<dbReference type="Proteomes" id="UP001234297">
    <property type="component" value="Chromosome 7"/>
</dbReference>
<keyword evidence="2" id="KW-1185">Reference proteome</keyword>
<evidence type="ECO:0000313" key="1">
    <source>
        <dbReference type="EMBL" id="KAJ8629970.1"/>
    </source>
</evidence>
<reference evidence="1 2" key="1">
    <citation type="journal article" date="2022" name="Hortic Res">
        <title>A haplotype resolved chromosomal level avocado genome allows analysis of novel avocado genes.</title>
        <authorList>
            <person name="Nath O."/>
            <person name="Fletcher S.J."/>
            <person name="Hayward A."/>
            <person name="Shaw L.M."/>
            <person name="Masouleh A.K."/>
            <person name="Furtado A."/>
            <person name="Henry R.J."/>
            <person name="Mitter N."/>
        </authorList>
    </citation>
    <scope>NUCLEOTIDE SEQUENCE [LARGE SCALE GENOMIC DNA]</scope>
    <source>
        <strain evidence="2">cv. Hass</strain>
    </source>
</reference>
<organism evidence="1 2">
    <name type="scientific">Persea americana</name>
    <name type="common">Avocado</name>
    <dbReference type="NCBI Taxonomy" id="3435"/>
    <lineage>
        <taxon>Eukaryota</taxon>
        <taxon>Viridiplantae</taxon>
        <taxon>Streptophyta</taxon>
        <taxon>Embryophyta</taxon>
        <taxon>Tracheophyta</taxon>
        <taxon>Spermatophyta</taxon>
        <taxon>Magnoliopsida</taxon>
        <taxon>Magnoliidae</taxon>
        <taxon>Laurales</taxon>
        <taxon>Lauraceae</taxon>
        <taxon>Persea</taxon>
    </lineage>
</organism>
<name>A0ACC2L960_PERAE</name>
<dbReference type="EMBL" id="CM056815">
    <property type="protein sequence ID" value="KAJ8629970.1"/>
    <property type="molecule type" value="Genomic_DNA"/>
</dbReference>
<gene>
    <name evidence="1" type="ORF">MRB53_023293</name>
</gene>
<evidence type="ECO:0000313" key="2">
    <source>
        <dbReference type="Proteomes" id="UP001234297"/>
    </source>
</evidence>
<sequence>MWPRNAIMRQTFLQDQASHAKPHNKKQETALHPPETAFKTAYENRRLETPKPVSTLVALCFCGTHHHGGVSWPRDLGGDDAFRHVDPTVCVFVATVARAWCNSGTYPISFRRRISSEFRELVPEFELQDFAESFDFEVDLEKSNSVKGS</sequence>
<comment type="caution">
    <text evidence="1">The sequence shown here is derived from an EMBL/GenBank/DDBJ whole genome shotgun (WGS) entry which is preliminary data.</text>
</comment>
<proteinExistence type="predicted"/>
<accession>A0ACC2L960</accession>
<protein>
    <submittedName>
        <fullName evidence="1">Uncharacterized protein</fullName>
    </submittedName>
</protein>